<dbReference type="GO" id="GO:0005524">
    <property type="term" value="F:ATP binding"/>
    <property type="evidence" value="ECO:0007669"/>
    <property type="project" value="InterPro"/>
</dbReference>
<keyword evidence="2" id="KW-0808">Transferase</keyword>
<dbReference type="PROSITE" id="PS51192">
    <property type="entry name" value="HELICASE_ATP_BIND_1"/>
    <property type="match status" value="1"/>
</dbReference>
<dbReference type="Pfam" id="PF12419">
    <property type="entry name" value="DUF3670"/>
    <property type="match status" value="1"/>
</dbReference>
<evidence type="ECO:0000313" key="2">
    <source>
        <dbReference type="EMBL" id="EQD53278.1"/>
    </source>
</evidence>
<dbReference type="PANTHER" id="PTHR10799">
    <property type="entry name" value="SNF2/RAD54 HELICASE FAMILY"/>
    <property type="match status" value="1"/>
</dbReference>
<organism evidence="2">
    <name type="scientific">mine drainage metagenome</name>
    <dbReference type="NCBI Taxonomy" id="410659"/>
    <lineage>
        <taxon>unclassified sequences</taxon>
        <taxon>metagenomes</taxon>
        <taxon>ecological metagenomes</taxon>
    </lineage>
</organism>
<dbReference type="InterPro" id="IPR014001">
    <property type="entry name" value="Helicase_ATP-bd"/>
</dbReference>
<sequence>MQYQPLGRALEEQANSESRQALTRLLAPVQDASGRCPWVKALVDSGEIFHPLRWTPDEAYRLLKDVPLLEASGLLVRVPDWWSQRPARVRVTASVGRLRGTSFNAQSMLDFRIDLAVEGEPLTTSERAALLAGGDGLRYLKGRWVEVDRERLEEALAQWKQVKRDASSDGISFLDGMRLLARAPLQPQLVPLFDGESAAWSEVRAGPWLVERLREMRTPEGLQGALPGPELHATLRQYQETGVRWLHFLSQLGLGACLADDMGLGKTIQVISLLLVQKKQSGAKGGPALLVLPASLLANWKSEIERFAPSLRIRVAHPSREPMEELASAAADPSSFVAGIDAVLTSYGMLVRQEWFTTVPWNTVVLDEAQAIKNPGSRQSQAVKRLRAKARIALTGTPVENRLTDLWSIFDFLSPGLLGSHAAFREFVKRLDRRPE</sequence>
<comment type="caution">
    <text evidence="2">The sequence shown here is derived from an EMBL/GenBank/DDBJ whole genome shotgun (WGS) entry which is preliminary data.</text>
</comment>
<dbReference type="SMART" id="SM00487">
    <property type="entry name" value="DEXDc"/>
    <property type="match status" value="1"/>
</dbReference>
<dbReference type="InterPro" id="IPR000330">
    <property type="entry name" value="SNF2_N"/>
</dbReference>
<accession>T1A8W6</accession>
<feature type="domain" description="Helicase ATP-binding" evidence="1">
    <location>
        <begin position="247"/>
        <end position="416"/>
    </location>
</feature>
<proteinExistence type="predicted"/>
<gene>
    <name evidence="2" type="ORF">B1B_10347</name>
</gene>
<reference evidence="2" key="1">
    <citation type="submission" date="2013-08" db="EMBL/GenBank/DDBJ databases">
        <authorList>
            <person name="Mendez C."/>
            <person name="Richter M."/>
            <person name="Ferrer M."/>
            <person name="Sanchez J."/>
        </authorList>
    </citation>
    <scope>NUCLEOTIDE SEQUENCE</scope>
</reference>
<dbReference type="InterPro" id="IPR022138">
    <property type="entry name" value="DUF3670"/>
</dbReference>
<dbReference type="InterPro" id="IPR038718">
    <property type="entry name" value="SNF2-like_sf"/>
</dbReference>
<dbReference type="Pfam" id="PF00176">
    <property type="entry name" value="SNF2-rel_dom"/>
    <property type="match status" value="1"/>
</dbReference>
<dbReference type="GO" id="GO:0004674">
    <property type="term" value="F:protein serine/threonine kinase activity"/>
    <property type="evidence" value="ECO:0007669"/>
    <property type="project" value="UniProtKB-KW"/>
</dbReference>
<dbReference type="InterPro" id="IPR027417">
    <property type="entry name" value="P-loop_NTPase"/>
</dbReference>
<reference evidence="2" key="2">
    <citation type="journal article" date="2014" name="ISME J.">
        <title>Microbial stratification in low pH oxic and suboxic macroscopic growths along an acid mine drainage.</title>
        <authorList>
            <person name="Mendez-Garcia C."/>
            <person name="Mesa V."/>
            <person name="Sprenger R.R."/>
            <person name="Richter M."/>
            <person name="Diez M.S."/>
            <person name="Solano J."/>
            <person name="Bargiela R."/>
            <person name="Golyshina O.V."/>
            <person name="Manteca A."/>
            <person name="Ramos J.L."/>
            <person name="Gallego J.R."/>
            <person name="Llorente I."/>
            <person name="Martins Dos Santos V.A."/>
            <person name="Jensen O.N."/>
            <person name="Pelaez A.I."/>
            <person name="Sanchez J."/>
            <person name="Ferrer M."/>
        </authorList>
    </citation>
    <scope>NUCLEOTIDE SEQUENCE</scope>
</reference>
<name>T1A8W6_9ZZZZ</name>
<dbReference type="EMBL" id="AUZY01006781">
    <property type="protein sequence ID" value="EQD53278.1"/>
    <property type="molecule type" value="Genomic_DNA"/>
</dbReference>
<dbReference type="Gene3D" id="3.40.50.10810">
    <property type="entry name" value="Tandem AAA-ATPase domain"/>
    <property type="match status" value="1"/>
</dbReference>
<dbReference type="AlphaFoldDB" id="T1A8W6"/>
<keyword evidence="2" id="KW-0418">Kinase</keyword>
<feature type="non-terminal residue" evidence="2">
    <location>
        <position position="436"/>
    </location>
</feature>
<dbReference type="SUPFAM" id="SSF52540">
    <property type="entry name" value="P-loop containing nucleoside triphosphate hydrolases"/>
    <property type="match status" value="1"/>
</dbReference>
<keyword evidence="2" id="KW-0723">Serine/threonine-protein kinase</keyword>
<evidence type="ECO:0000259" key="1">
    <source>
        <dbReference type="PROSITE" id="PS51192"/>
    </source>
</evidence>
<protein>
    <submittedName>
        <fullName evidence="2">Non-specific serine/threonine protein kinase</fullName>
    </submittedName>
</protein>